<dbReference type="Proteomes" id="UP000184330">
    <property type="component" value="Unassembled WGS sequence"/>
</dbReference>
<keyword evidence="4" id="KW-0503">Monooxygenase</keyword>
<keyword evidence="5" id="KW-0812">Transmembrane</keyword>
<keyword evidence="8" id="KW-1185">Reference proteome</keyword>
<keyword evidence="3" id="KW-0560">Oxidoreductase</keyword>
<dbReference type="Pfam" id="PF01494">
    <property type="entry name" value="FAD_binding_3"/>
    <property type="match status" value="1"/>
</dbReference>
<evidence type="ECO:0000256" key="2">
    <source>
        <dbReference type="ARBA" id="ARBA00022827"/>
    </source>
</evidence>
<dbReference type="STRING" id="576137.A0A1L7XV97"/>
<keyword evidence="2" id="KW-0274">FAD</keyword>
<reference evidence="7 8" key="1">
    <citation type="submission" date="2016-03" db="EMBL/GenBank/DDBJ databases">
        <authorList>
            <person name="Ploux O."/>
        </authorList>
    </citation>
    <scope>NUCLEOTIDE SEQUENCE [LARGE SCALE GENOMIC DNA]</scope>
    <source>
        <strain evidence="7 8">UAMH 11012</strain>
    </source>
</reference>
<dbReference type="GO" id="GO:0071949">
    <property type="term" value="F:FAD binding"/>
    <property type="evidence" value="ECO:0007669"/>
    <property type="project" value="InterPro"/>
</dbReference>
<evidence type="ECO:0000259" key="6">
    <source>
        <dbReference type="Pfam" id="PF01494"/>
    </source>
</evidence>
<feature type="domain" description="FAD-binding" evidence="6">
    <location>
        <begin position="5"/>
        <end position="335"/>
    </location>
</feature>
<accession>A0A1L7XV97</accession>
<keyword evidence="5" id="KW-1133">Transmembrane helix</keyword>
<feature type="transmembrane region" description="Helical" evidence="5">
    <location>
        <begin position="390"/>
        <end position="409"/>
    </location>
</feature>
<keyword evidence="1" id="KW-0285">Flavoprotein</keyword>
<gene>
    <name evidence="7" type="ORF">PAC_18811</name>
</gene>
<dbReference type="PRINTS" id="PR00420">
    <property type="entry name" value="RNGMNOXGNASE"/>
</dbReference>
<dbReference type="InterPro" id="IPR036188">
    <property type="entry name" value="FAD/NAD-bd_sf"/>
</dbReference>
<evidence type="ECO:0000256" key="1">
    <source>
        <dbReference type="ARBA" id="ARBA00022630"/>
    </source>
</evidence>
<keyword evidence="5" id="KW-0472">Membrane</keyword>
<dbReference type="InterPro" id="IPR002938">
    <property type="entry name" value="FAD-bd"/>
</dbReference>
<name>A0A1L7XV97_9HELO</name>
<evidence type="ECO:0000313" key="8">
    <source>
        <dbReference type="Proteomes" id="UP000184330"/>
    </source>
</evidence>
<dbReference type="PANTHER" id="PTHR46972">
    <property type="entry name" value="MONOOXYGENASE ASQM-RELATED"/>
    <property type="match status" value="1"/>
</dbReference>
<organism evidence="7 8">
    <name type="scientific">Phialocephala subalpina</name>
    <dbReference type="NCBI Taxonomy" id="576137"/>
    <lineage>
        <taxon>Eukaryota</taxon>
        <taxon>Fungi</taxon>
        <taxon>Dikarya</taxon>
        <taxon>Ascomycota</taxon>
        <taxon>Pezizomycotina</taxon>
        <taxon>Leotiomycetes</taxon>
        <taxon>Helotiales</taxon>
        <taxon>Mollisiaceae</taxon>
        <taxon>Phialocephala</taxon>
        <taxon>Phialocephala fortinii species complex</taxon>
    </lineage>
</organism>
<protein>
    <submittedName>
        <fullName evidence="7">Related to tetracycline resistance protein from transposon Tn4351/Tn4400</fullName>
    </submittedName>
</protein>
<evidence type="ECO:0000313" key="7">
    <source>
        <dbReference type="EMBL" id="CZR68910.1"/>
    </source>
</evidence>
<evidence type="ECO:0000256" key="4">
    <source>
        <dbReference type="ARBA" id="ARBA00023033"/>
    </source>
</evidence>
<dbReference type="OrthoDB" id="655030at2759"/>
<dbReference type="Gene3D" id="3.50.50.60">
    <property type="entry name" value="FAD/NAD(P)-binding domain"/>
    <property type="match status" value="1"/>
</dbReference>
<dbReference type="SUPFAM" id="SSF51905">
    <property type="entry name" value="FAD/NAD(P)-binding domain"/>
    <property type="match status" value="1"/>
</dbReference>
<dbReference type="GO" id="GO:0004497">
    <property type="term" value="F:monooxygenase activity"/>
    <property type="evidence" value="ECO:0007669"/>
    <property type="project" value="UniProtKB-KW"/>
</dbReference>
<proteinExistence type="predicted"/>
<evidence type="ECO:0000256" key="3">
    <source>
        <dbReference type="ARBA" id="ARBA00023002"/>
    </source>
</evidence>
<dbReference type="AlphaFoldDB" id="A0A1L7XV97"/>
<evidence type="ECO:0000256" key="5">
    <source>
        <dbReference type="SAM" id="Phobius"/>
    </source>
</evidence>
<sequence>MPPLKIAIIGAGPAGCMLARLLLQPLSPSEITLTVFESEPTPDYRSQGGTLDLHPSTGLKAMKKSGLHDEFMKYARYESATMRVVDKNLKTYFRVPESKGVGNPEIDRAQLRQLLMESLPKEIINWGFKLKRVEEKDHSLHFENGEVRNVNGEEFDLIVGADGAWSRVRAVIDDTKPLYSGVTRYWTTIPKAETEAPEVVSLINRGNLFSYGDGSAIIGQQMFDGSVDVSIGFTQEELKEVEITTTEEILKRLEGWDERLLGIIKKAESKVIGKSLYVLPVGYTWKHRAGITIIGDAAHLITPFGGEGVNIAFEDSVRVSDAIIKAVKGEGKDDLDKNVRAFEVDMWKRAKGAAIMSTKMGEAMFMTPGAPRTSIERWLLAKVKHEAPAVVYPLAVAIIYTGFFVYKLFN</sequence>
<dbReference type="EMBL" id="FJOG01000061">
    <property type="protein sequence ID" value="CZR68910.1"/>
    <property type="molecule type" value="Genomic_DNA"/>
</dbReference>
<dbReference type="PANTHER" id="PTHR46972:SF1">
    <property type="entry name" value="FAD DEPENDENT OXIDOREDUCTASE DOMAIN-CONTAINING PROTEIN"/>
    <property type="match status" value="1"/>
</dbReference>